<name>A0A250J0M7_9BACT</name>
<dbReference type="AlphaFoldDB" id="A0A250J0M7"/>
<evidence type="ECO:0000313" key="1">
    <source>
        <dbReference type="EMBL" id="ATB36961.1"/>
    </source>
</evidence>
<protein>
    <recommendedName>
        <fullName evidence="3">DUF2380 domain-containing protein</fullName>
    </recommendedName>
</protein>
<reference evidence="1 2" key="1">
    <citation type="submission" date="2017-06" db="EMBL/GenBank/DDBJ databases">
        <title>Sequencing and comparative analysis of myxobacterial genomes.</title>
        <authorList>
            <person name="Rupp O."/>
            <person name="Goesmann A."/>
            <person name="Sogaard-Andersen L."/>
        </authorList>
    </citation>
    <scope>NUCLEOTIDE SEQUENCE [LARGE SCALE GENOMIC DNA]</scope>
    <source>
        <strain evidence="1 2">DSM 52655</strain>
    </source>
</reference>
<proteinExistence type="predicted"/>
<evidence type="ECO:0000313" key="2">
    <source>
        <dbReference type="Proteomes" id="UP000217257"/>
    </source>
</evidence>
<sequence length="426" mass="46835">MSPGSDEGAVRQSALATHLAFLGALRDVSGTTRRASDELSRLRASRQGIVGKASGVFVPYVDYGERQLRWIDAGLTAATRLTHAASEVDDPDMQLALLRLAGPRLEATMMGAFLLAVWFDFLNLADVVLEQYPSYNVESLFANMDRAQKMLEPAMQALSSLEPEPLEAAATDLPALVGHLTNEFVATRESVRMTAENIEKLRVLKESIEALTLLSAIRFSLPSLPRAAPATLGMGLVVGSNGVMLGTRVVVSAEWVEMMHRLVQAGVLSLPVVSAAVRIQAGQVMMAKAHDKLPPGVREALGDGPEVRGMHVTGRTGAGMAEPPEHHVLPREFREWFEKRGFTGEMSIDRFCVNLERAKHEAIHGGGNWRLGRTWPNEWNRMIMDVLSKAETEAGRMLTPNEILRLVAKAMKRYNLPMNFIPRRGR</sequence>
<dbReference type="KEGG" id="cfus:CYFUS_002376"/>
<dbReference type="Proteomes" id="UP000217257">
    <property type="component" value="Chromosome"/>
</dbReference>
<gene>
    <name evidence="1" type="ORF">CYFUS_002376</name>
</gene>
<evidence type="ECO:0008006" key="3">
    <source>
        <dbReference type="Google" id="ProtNLM"/>
    </source>
</evidence>
<accession>A0A250J0M7</accession>
<organism evidence="1 2">
    <name type="scientific">Cystobacter fuscus</name>
    <dbReference type="NCBI Taxonomy" id="43"/>
    <lineage>
        <taxon>Bacteria</taxon>
        <taxon>Pseudomonadati</taxon>
        <taxon>Myxococcota</taxon>
        <taxon>Myxococcia</taxon>
        <taxon>Myxococcales</taxon>
        <taxon>Cystobacterineae</taxon>
        <taxon>Archangiaceae</taxon>
        <taxon>Cystobacter</taxon>
    </lineage>
</organism>
<dbReference type="EMBL" id="CP022098">
    <property type="protein sequence ID" value="ATB36961.1"/>
    <property type="molecule type" value="Genomic_DNA"/>
</dbReference>